<gene>
    <name evidence="4" type="ORF">OVN521_LOCUS9318</name>
    <name evidence="3" type="ORF">WKI299_LOCUS1728</name>
</gene>
<keyword evidence="1" id="KW-0677">Repeat</keyword>
<evidence type="ECO:0000256" key="2">
    <source>
        <dbReference type="PROSITE-ProRule" id="PRU00235"/>
    </source>
</evidence>
<dbReference type="EMBL" id="CAJOBG010001127">
    <property type="protein sequence ID" value="CAF3897379.1"/>
    <property type="molecule type" value="Genomic_DNA"/>
</dbReference>
<dbReference type="PROSITE" id="PS50012">
    <property type="entry name" value="RCC1_3"/>
    <property type="match status" value="2"/>
</dbReference>
<keyword evidence="6" id="KW-1185">Reference proteome</keyword>
<evidence type="ECO:0000313" key="6">
    <source>
        <dbReference type="Proteomes" id="UP000663866"/>
    </source>
</evidence>
<organism evidence="3 5">
    <name type="scientific">Rotaria magnacalcarata</name>
    <dbReference type="NCBI Taxonomy" id="392030"/>
    <lineage>
        <taxon>Eukaryota</taxon>
        <taxon>Metazoa</taxon>
        <taxon>Spiralia</taxon>
        <taxon>Gnathifera</taxon>
        <taxon>Rotifera</taxon>
        <taxon>Eurotatoria</taxon>
        <taxon>Bdelloidea</taxon>
        <taxon>Philodinida</taxon>
        <taxon>Philodinidae</taxon>
        <taxon>Rotaria</taxon>
    </lineage>
</organism>
<dbReference type="PANTHER" id="PTHR22870">
    <property type="entry name" value="REGULATOR OF CHROMOSOME CONDENSATION"/>
    <property type="match status" value="1"/>
</dbReference>
<dbReference type="Gene3D" id="2.130.10.30">
    <property type="entry name" value="Regulator of chromosome condensation 1/beta-lactamase-inhibitor protein II"/>
    <property type="match status" value="1"/>
</dbReference>
<evidence type="ECO:0000313" key="5">
    <source>
        <dbReference type="Proteomes" id="UP000663856"/>
    </source>
</evidence>
<dbReference type="Proteomes" id="UP000663866">
    <property type="component" value="Unassembled WGS sequence"/>
</dbReference>
<proteinExistence type="predicted"/>
<dbReference type="InterPro" id="IPR000408">
    <property type="entry name" value="Reg_chr_condens"/>
</dbReference>
<name>A0A816LSS9_9BILA</name>
<feature type="repeat" description="RCC1" evidence="2">
    <location>
        <begin position="218"/>
        <end position="276"/>
    </location>
</feature>
<dbReference type="EMBL" id="CAJNRF010000097">
    <property type="protein sequence ID" value="CAF1939008.1"/>
    <property type="molecule type" value="Genomic_DNA"/>
</dbReference>
<evidence type="ECO:0000256" key="1">
    <source>
        <dbReference type="ARBA" id="ARBA00022737"/>
    </source>
</evidence>
<dbReference type="InterPro" id="IPR009091">
    <property type="entry name" value="RCC1/BLIP-II"/>
</dbReference>
<evidence type="ECO:0000313" key="4">
    <source>
        <dbReference type="EMBL" id="CAF3897379.1"/>
    </source>
</evidence>
<dbReference type="SUPFAM" id="SSF50985">
    <property type="entry name" value="RCC1/BLIP-II"/>
    <property type="match status" value="1"/>
</dbReference>
<protein>
    <submittedName>
        <fullName evidence="3">Uncharacterized protein</fullName>
    </submittedName>
</protein>
<sequence>MSRLRLLHYDKQIEINVDKKIDFNHLFIAATYRQLILASQSILTIYDLSSILLGENFNSSYQTIITPNPILALTSTADRIIYVYHSLDNLEQLKICILHSKQEEQSLTIESLNIDSKIHLCSLDDGTIFIGYNSKIFSLTNEQWSLNSKIIKMCSGKEHVLVLLADGRILSWGNGLHGALGLGDLEPSLQPTQVESLSNDVIDIAAGGWHSLVLLADGSAMSWGWNNDGALGLDTSDEDDIAGVFCDPTLVTCLPLDIDCKYVSAGARHSAFIGSNDYVWLCGSNKHGQLGTPSSFSIEKGTFVHCLSWFTLLISQGI</sequence>
<dbReference type="PRINTS" id="PR00633">
    <property type="entry name" value="RCCNDNSATION"/>
</dbReference>
<reference evidence="3" key="1">
    <citation type="submission" date="2021-02" db="EMBL/GenBank/DDBJ databases">
        <authorList>
            <person name="Nowell W R."/>
        </authorList>
    </citation>
    <scope>NUCLEOTIDE SEQUENCE</scope>
</reference>
<accession>A0A816LSS9</accession>
<feature type="repeat" description="RCC1" evidence="2">
    <location>
        <begin position="167"/>
        <end position="217"/>
    </location>
</feature>
<dbReference type="PANTHER" id="PTHR22870:SF408">
    <property type="entry name" value="OS09G0560450 PROTEIN"/>
    <property type="match status" value="1"/>
</dbReference>
<dbReference type="InterPro" id="IPR051210">
    <property type="entry name" value="Ub_ligase/GEF_domain"/>
</dbReference>
<dbReference type="PROSITE" id="PS00626">
    <property type="entry name" value="RCC1_2"/>
    <property type="match status" value="1"/>
</dbReference>
<dbReference type="AlphaFoldDB" id="A0A816LSS9"/>
<dbReference type="Pfam" id="PF00415">
    <property type="entry name" value="RCC1"/>
    <property type="match status" value="2"/>
</dbReference>
<dbReference type="Proteomes" id="UP000663856">
    <property type="component" value="Unassembled WGS sequence"/>
</dbReference>
<evidence type="ECO:0000313" key="3">
    <source>
        <dbReference type="EMBL" id="CAF1939008.1"/>
    </source>
</evidence>
<comment type="caution">
    <text evidence="3">The sequence shown here is derived from an EMBL/GenBank/DDBJ whole genome shotgun (WGS) entry which is preliminary data.</text>
</comment>